<dbReference type="InterPro" id="IPR036291">
    <property type="entry name" value="NAD(P)-bd_dom_sf"/>
</dbReference>
<dbReference type="GO" id="GO:0016616">
    <property type="term" value="F:oxidoreductase activity, acting on the CH-OH group of donors, NAD or NADP as acceptor"/>
    <property type="evidence" value="ECO:0007669"/>
    <property type="project" value="InterPro"/>
</dbReference>
<comment type="similarity">
    <text evidence="3">Belongs to the UDP-glucose/GDP-mannose dehydrogenase family.</text>
</comment>
<sequence length="440" mass="49220">MPKHSITPDDLIRKIKSRNIKIAVVGLGYVGLPLAVEFARNGIAVIGIDINPAKIKGLRAGKSHVQDVPDKDIADIVKNKKLIVTTKFESVKSVQAIIICVPTPLNRVKEPDLSFILHATDGIRKYLTRGQIIILESTTYPGTTEEVILPKLTRKGYRVGEDFFLCFSPERIDPGNQKFPMPVIPKVVGGITPQCVKVATALYGQVFYRVVPVSSSRTAEMAKLLENTFRIVNIGLINELAMIAERLGVDIWEAIDAAKTKPFGFMPFYPGPGVGGHCIGIDPIYLSWKAKRHGFDVRFIELAREINTNMPAYVVRRITEVVSKRLKKDTKKTSVLIVGVTYKRNVADTRESPAIEIIEQLLGKKFQVTYFDKFVPSLRFKHVNLKSKPLTENEIKKHDIAVIVTDHSDIDYGMVIKHSKVVLDTRNVLRSFQSAKVVRL</sequence>
<accession>A0A2H0LLS4</accession>
<dbReference type="PIRSF" id="PIRSF000124">
    <property type="entry name" value="UDPglc_GDPman_dh"/>
    <property type="match status" value="1"/>
</dbReference>
<dbReference type="SUPFAM" id="SSF51735">
    <property type="entry name" value="NAD(P)-binding Rossmann-fold domains"/>
    <property type="match status" value="1"/>
</dbReference>
<keyword evidence="1" id="KW-0560">Oxidoreductase</keyword>
<dbReference type="GO" id="GO:0016628">
    <property type="term" value="F:oxidoreductase activity, acting on the CH-CH group of donors, NAD or NADP as acceptor"/>
    <property type="evidence" value="ECO:0007669"/>
    <property type="project" value="InterPro"/>
</dbReference>
<proteinExistence type="inferred from homology"/>
<dbReference type="AlphaFoldDB" id="A0A2H0LLS4"/>
<dbReference type="InterPro" id="IPR014027">
    <property type="entry name" value="UDP-Glc/GDP-Man_DH_C"/>
</dbReference>
<protein>
    <submittedName>
        <fullName evidence="5">UDP-N-acetyl-D-glucosamine dehydrogenase</fullName>
    </submittedName>
</protein>
<organism evidence="5 6">
    <name type="scientific">Candidatus Abzuiibacterium crystallinum</name>
    <dbReference type="NCBI Taxonomy" id="1974748"/>
    <lineage>
        <taxon>Bacteria</taxon>
        <taxon>Pseudomonadati</taxon>
        <taxon>Candidatus Omnitrophota</taxon>
        <taxon>Candidatus Abzuiibacterium</taxon>
    </lineage>
</organism>
<dbReference type="Proteomes" id="UP000230859">
    <property type="component" value="Unassembled WGS sequence"/>
</dbReference>
<evidence type="ECO:0000259" key="4">
    <source>
        <dbReference type="SMART" id="SM00984"/>
    </source>
</evidence>
<dbReference type="GO" id="GO:0051287">
    <property type="term" value="F:NAD binding"/>
    <property type="evidence" value="ECO:0007669"/>
    <property type="project" value="InterPro"/>
</dbReference>
<dbReference type="SUPFAM" id="SSF48179">
    <property type="entry name" value="6-phosphogluconate dehydrogenase C-terminal domain-like"/>
    <property type="match status" value="1"/>
</dbReference>
<gene>
    <name evidence="5" type="ORF">COV74_09185</name>
</gene>
<dbReference type="InterPro" id="IPR017476">
    <property type="entry name" value="UDP-Glc/GDP-Man"/>
</dbReference>
<dbReference type="InterPro" id="IPR036220">
    <property type="entry name" value="UDP-Glc/GDP-Man_DH_C_sf"/>
</dbReference>
<dbReference type="InterPro" id="IPR008927">
    <property type="entry name" value="6-PGluconate_DH-like_C_sf"/>
</dbReference>
<dbReference type="GO" id="GO:0000271">
    <property type="term" value="P:polysaccharide biosynthetic process"/>
    <property type="evidence" value="ECO:0007669"/>
    <property type="project" value="InterPro"/>
</dbReference>
<dbReference type="PIRSF" id="PIRSF500136">
    <property type="entry name" value="UDP_ManNAc_DH"/>
    <property type="match status" value="1"/>
</dbReference>
<dbReference type="Pfam" id="PF03720">
    <property type="entry name" value="UDPG_MGDP_dh_C"/>
    <property type="match status" value="1"/>
</dbReference>
<dbReference type="Gene3D" id="3.40.50.720">
    <property type="entry name" value="NAD(P)-binding Rossmann-like Domain"/>
    <property type="match status" value="2"/>
</dbReference>
<dbReference type="InterPro" id="IPR014026">
    <property type="entry name" value="UDP-Glc/GDP-Man_DH_dimer"/>
</dbReference>
<reference evidence="5 6" key="1">
    <citation type="submission" date="2017-09" db="EMBL/GenBank/DDBJ databases">
        <title>Depth-based differentiation of microbial function through sediment-hosted aquifers and enrichment of novel symbionts in the deep terrestrial subsurface.</title>
        <authorList>
            <person name="Probst A.J."/>
            <person name="Ladd B."/>
            <person name="Jarett J.K."/>
            <person name="Geller-Mcgrath D.E."/>
            <person name="Sieber C.M."/>
            <person name="Emerson J.B."/>
            <person name="Anantharaman K."/>
            <person name="Thomas B.C."/>
            <person name="Malmstrom R."/>
            <person name="Stieglmeier M."/>
            <person name="Klingl A."/>
            <person name="Woyke T."/>
            <person name="Ryan C.M."/>
            <person name="Banfield J.F."/>
        </authorList>
    </citation>
    <scope>NUCLEOTIDE SEQUENCE [LARGE SCALE GENOMIC DNA]</scope>
    <source>
        <strain evidence="5">CG11_big_fil_rev_8_21_14_0_20_45_26</strain>
    </source>
</reference>
<feature type="domain" description="UDP-glucose/GDP-mannose dehydrogenase C-terminal" evidence="4">
    <location>
        <begin position="336"/>
        <end position="431"/>
    </location>
</feature>
<evidence type="ECO:0000313" key="6">
    <source>
        <dbReference type="Proteomes" id="UP000230859"/>
    </source>
</evidence>
<evidence type="ECO:0000256" key="3">
    <source>
        <dbReference type="PIRNR" id="PIRNR000124"/>
    </source>
</evidence>
<dbReference type="InterPro" id="IPR001732">
    <property type="entry name" value="UDP-Glc/GDP-Man_DH_N"/>
</dbReference>
<evidence type="ECO:0000313" key="5">
    <source>
        <dbReference type="EMBL" id="PIQ85362.1"/>
    </source>
</evidence>
<evidence type="ECO:0000256" key="2">
    <source>
        <dbReference type="ARBA" id="ARBA00023027"/>
    </source>
</evidence>
<comment type="caution">
    <text evidence="5">The sequence shown here is derived from an EMBL/GenBank/DDBJ whole genome shotgun (WGS) entry which is preliminary data.</text>
</comment>
<dbReference type="Pfam" id="PF03721">
    <property type="entry name" value="UDPG_MGDP_dh_N"/>
    <property type="match status" value="1"/>
</dbReference>
<dbReference type="EMBL" id="PCVY01000068">
    <property type="protein sequence ID" value="PIQ85362.1"/>
    <property type="molecule type" value="Genomic_DNA"/>
</dbReference>
<dbReference type="SMART" id="SM00984">
    <property type="entry name" value="UDPG_MGDP_dh_C"/>
    <property type="match status" value="1"/>
</dbReference>
<dbReference type="PANTHER" id="PTHR43491">
    <property type="entry name" value="UDP-N-ACETYL-D-MANNOSAMINE DEHYDROGENASE"/>
    <property type="match status" value="1"/>
</dbReference>
<dbReference type="SUPFAM" id="SSF52413">
    <property type="entry name" value="UDP-glucose/GDP-mannose dehydrogenase C-terminal domain"/>
    <property type="match status" value="1"/>
</dbReference>
<dbReference type="InterPro" id="IPR028359">
    <property type="entry name" value="UDP_ManNAc/GlcNAc_DH"/>
</dbReference>
<keyword evidence="2" id="KW-0520">NAD</keyword>
<evidence type="ECO:0000256" key="1">
    <source>
        <dbReference type="ARBA" id="ARBA00023002"/>
    </source>
</evidence>
<dbReference type="NCBIfam" id="TIGR03026">
    <property type="entry name" value="NDP-sugDHase"/>
    <property type="match status" value="1"/>
</dbReference>
<dbReference type="PANTHER" id="PTHR43491:SF1">
    <property type="entry name" value="UDP-N-ACETYL-D-MANNOSAMINE DEHYDROGENASE"/>
    <property type="match status" value="1"/>
</dbReference>
<name>A0A2H0LLS4_9BACT</name>
<dbReference type="Pfam" id="PF00984">
    <property type="entry name" value="UDPG_MGDP_dh"/>
    <property type="match status" value="1"/>
</dbReference>